<dbReference type="Gene3D" id="3.40.630.30">
    <property type="match status" value="1"/>
</dbReference>
<dbReference type="Gene3D" id="3.10.129.10">
    <property type="entry name" value="Hotdog Thioesterase"/>
    <property type="match status" value="1"/>
</dbReference>
<dbReference type="InterPro" id="IPR012660">
    <property type="entry name" value="YiiD_C"/>
</dbReference>
<evidence type="ECO:0000259" key="3">
    <source>
        <dbReference type="PROSITE" id="PS51186"/>
    </source>
</evidence>
<dbReference type="Pfam" id="PF09500">
    <property type="entry name" value="YiiD_C"/>
    <property type="match status" value="1"/>
</dbReference>
<evidence type="ECO:0000313" key="4">
    <source>
        <dbReference type="EMBL" id="NMP33550.1"/>
    </source>
</evidence>
<dbReference type="RefSeq" id="WP_169076870.1">
    <property type="nucleotide sequence ID" value="NZ_JABBXH010000010.1"/>
</dbReference>
<dbReference type="PANTHER" id="PTHR43626">
    <property type="entry name" value="ACYL-COA N-ACYLTRANSFERASE"/>
    <property type="match status" value="1"/>
</dbReference>
<evidence type="ECO:0000313" key="5">
    <source>
        <dbReference type="Proteomes" id="UP000568664"/>
    </source>
</evidence>
<evidence type="ECO:0000256" key="1">
    <source>
        <dbReference type="ARBA" id="ARBA00022679"/>
    </source>
</evidence>
<dbReference type="NCBIfam" id="TIGR02447">
    <property type="entry name" value="yiiD_Cterm"/>
    <property type="match status" value="1"/>
</dbReference>
<dbReference type="PANTHER" id="PTHR43626:SF4">
    <property type="entry name" value="GCN5-RELATED N-ACETYLTRANSFERASE 2, CHLOROPLASTIC"/>
    <property type="match status" value="1"/>
</dbReference>
<reference evidence="4 5" key="1">
    <citation type="submission" date="2020-04" db="EMBL/GenBank/DDBJ databases">
        <title>Thalassotalea sp. M1531, isolated from the surface of marine red alga.</title>
        <authorList>
            <person name="Pang L."/>
            <person name="Lu D.-C."/>
        </authorList>
    </citation>
    <scope>NUCLEOTIDE SEQUENCE [LARGE SCALE GENOMIC DNA]</scope>
    <source>
        <strain evidence="4 5">M1531</strain>
    </source>
</reference>
<dbReference type="GO" id="GO:0008080">
    <property type="term" value="F:N-acetyltransferase activity"/>
    <property type="evidence" value="ECO:0007669"/>
    <property type="project" value="InterPro"/>
</dbReference>
<dbReference type="SUPFAM" id="SSF54637">
    <property type="entry name" value="Thioesterase/thiol ester dehydrase-isomerase"/>
    <property type="match status" value="1"/>
</dbReference>
<comment type="caution">
    <text evidence="4">The sequence shown here is derived from an EMBL/GenBank/DDBJ whole genome shotgun (WGS) entry which is preliminary data.</text>
</comment>
<keyword evidence="1 4" id="KW-0808">Transferase</keyword>
<evidence type="ECO:0000256" key="2">
    <source>
        <dbReference type="ARBA" id="ARBA00023315"/>
    </source>
</evidence>
<dbReference type="SUPFAM" id="SSF55729">
    <property type="entry name" value="Acyl-CoA N-acyltransferases (Nat)"/>
    <property type="match status" value="1"/>
</dbReference>
<dbReference type="InterPro" id="IPR029069">
    <property type="entry name" value="HotDog_dom_sf"/>
</dbReference>
<dbReference type="Proteomes" id="UP000568664">
    <property type="component" value="Unassembled WGS sequence"/>
</dbReference>
<feature type="domain" description="N-acetyltransferase" evidence="3">
    <location>
        <begin position="4"/>
        <end position="145"/>
    </location>
</feature>
<keyword evidence="5" id="KW-1185">Reference proteome</keyword>
<proteinExistence type="predicted"/>
<dbReference type="EMBL" id="JABBXH010000010">
    <property type="protein sequence ID" value="NMP33550.1"/>
    <property type="molecule type" value="Genomic_DNA"/>
</dbReference>
<dbReference type="PROSITE" id="PS51186">
    <property type="entry name" value="GNAT"/>
    <property type="match status" value="1"/>
</dbReference>
<organism evidence="4 5">
    <name type="scientific">Thalassotalea algicola</name>
    <dbReference type="NCBI Taxonomy" id="2716224"/>
    <lineage>
        <taxon>Bacteria</taxon>
        <taxon>Pseudomonadati</taxon>
        <taxon>Pseudomonadota</taxon>
        <taxon>Gammaproteobacteria</taxon>
        <taxon>Alteromonadales</taxon>
        <taxon>Colwelliaceae</taxon>
        <taxon>Thalassotalea</taxon>
    </lineage>
</organism>
<dbReference type="CDD" id="cd04301">
    <property type="entry name" value="NAT_SF"/>
    <property type="match status" value="1"/>
</dbReference>
<accession>A0A7Y0LHW3</accession>
<protein>
    <submittedName>
        <fullName evidence="4">GNAT family N-acetyltransferase</fullName>
    </submittedName>
</protein>
<dbReference type="GO" id="GO:0005737">
    <property type="term" value="C:cytoplasm"/>
    <property type="evidence" value="ECO:0007669"/>
    <property type="project" value="TreeGrafter"/>
</dbReference>
<dbReference type="InterPro" id="IPR045039">
    <property type="entry name" value="NSI-like"/>
</dbReference>
<sequence>MYQVKAPENKADFKRYYQFRWQWLRAPWQQPIGSEIDDLENQAIHRFIENEQGQIIAVGRLHKTSQNQAQIRYMAVDEQYQGQGLGKLVIQSLEQEAVKHGVTQITLNAREVALVFYQRLGYQLAEKSHVLYGEIQHFLMTKSLNTLDDNKTLLSQALTCTWHNTIPMSAAMNMKVNYFNGEQLFTSSDLAFNKNLHNTMFAGSIYTQATLTGWGWVYFLLAENKLEGDIVLANAEIKYLAPVAGAGVGFTNVALTEGDITTLSQKGKARIRVEVHILSGDKVAAKFIGQYAVIAAKD</sequence>
<dbReference type="Pfam" id="PF00583">
    <property type="entry name" value="Acetyltransf_1"/>
    <property type="match status" value="1"/>
</dbReference>
<dbReference type="AlphaFoldDB" id="A0A7Y0LHW3"/>
<keyword evidence="2" id="KW-0012">Acyltransferase</keyword>
<dbReference type="InterPro" id="IPR016181">
    <property type="entry name" value="Acyl_CoA_acyltransferase"/>
</dbReference>
<dbReference type="InterPro" id="IPR000182">
    <property type="entry name" value="GNAT_dom"/>
</dbReference>
<gene>
    <name evidence="4" type="ORF">HII17_18540</name>
</gene>
<name>A0A7Y0LHW3_9GAMM</name>